<dbReference type="RefSeq" id="WP_285725992.1">
    <property type="nucleotide sequence ID" value="NZ_BSDD01000004.1"/>
</dbReference>
<dbReference type="NCBIfam" id="TIGR00589">
    <property type="entry name" value="ogt"/>
    <property type="match status" value="1"/>
</dbReference>
<name>A0ABQ5Q7K6_9BACT</name>
<keyword evidence="5" id="KW-0234">DNA repair</keyword>
<dbReference type="Pfam" id="PF01035">
    <property type="entry name" value="DNA_binding_1"/>
    <property type="match status" value="1"/>
</dbReference>
<dbReference type="PANTHER" id="PTHR10815">
    <property type="entry name" value="METHYLATED-DNA--PROTEIN-CYSTEINE METHYLTRANSFERASE"/>
    <property type="match status" value="1"/>
</dbReference>
<evidence type="ECO:0000256" key="2">
    <source>
        <dbReference type="ARBA" id="ARBA00022603"/>
    </source>
</evidence>
<dbReference type="PANTHER" id="PTHR10815:SF5">
    <property type="entry name" value="METHYLATED-DNA--PROTEIN-CYSTEINE METHYLTRANSFERASE"/>
    <property type="match status" value="1"/>
</dbReference>
<protein>
    <submittedName>
        <fullName evidence="8">Methylated-DNA--protein-cysteine methyltransferase</fullName>
    </submittedName>
</protein>
<evidence type="ECO:0000256" key="1">
    <source>
        <dbReference type="ARBA" id="ARBA00001286"/>
    </source>
</evidence>
<gene>
    <name evidence="8" type="ORF">GETHPA_21410</name>
</gene>
<evidence type="ECO:0000259" key="7">
    <source>
        <dbReference type="Pfam" id="PF01035"/>
    </source>
</evidence>
<keyword evidence="4" id="KW-0227">DNA damage</keyword>
<evidence type="ECO:0000256" key="3">
    <source>
        <dbReference type="ARBA" id="ARBA00022679"/>
    </source>
</evidence>
<accession>A0ABQ5Q7K6</accession>
<comment type="catalytic activity">
    <reaction evidence="1">
        <text>a 4-O-methyl-thymidine in DNA + L-cysteinyl-[protein] = a thymidine in DNA + S-methyl-L-cysteinyl-[protein]</text>
        <dbReference type="Rhea" id="RHEA:53428"/>
        <dbReference type="Rhea" id="RHEA-COMP:10131"/>
        <dbReference type="Rhea" id="RHEA-COMP:10132"/>
        <dbReference type="Rhea" id="RHEA-COMP:13555"/>
        <dbReference type="Rhea" id="RHEA-COMP:13556"/>
        <dbReference type="ChEBI" id="CHEBI:29950"/>
        <dbReference type="ChEBI" id="CHEBI:82612"/>
        <dbReference type="ChEBI" id="CHEBI:137386"/>
        <dbReference type="ChEBI" id="CHEBI:137387"/>
        <dbReference type="EC" id="2.1.1.63"/>
    </reaction>
</comment>
<dbReference type="CDD" id="cd06445">
    <property type="entry name" value="ATase"/>
    <property type="match status" value="1"/>
</dbReference>
<evidence type="ECO:0000256" key="6">
    <source>
        <dbReference type="ARBA" id="ARBA00049348"/>
    </source>
</evidence>
<dbReference type="InterPro" id="IPR001497">
    <property type="entry name" value="MethylDNA_cys_MeTrfase_AS"/>
</dbReference>
<dbReference type="GO" id="GO:0032259">
    <property type="term" value="P:methylation"/>
    <property type="evidence" value="ECO:0007669"/>
    <property type="project" value="UniProtKB-KW"/>
</dbReference>
<dbReference type="InterPro" id="IPR036217">
    <property type="entry name" value="MethylDNA_cys_MeTrfase_DNAb"/>
</dbReference>
<proteinExistence type="predicted"/>
<comment type="catalytic activity">
    <reaction evidence="6">
        <text>a 6-O-methyl-2'-deoxyguanosine in DNA + L-cysteinyl-[protein] = S-methyl-L-cysteinyl-[protein] + a 2'-deoxyguanosine in DNA</text>
        <dbReference type="Rhea" id="RHEA:24000"/>
        <dbReference type="Rhea" id="RHEA-COMP:10131"/>
        <dbReference type="Rhea" id="RHEA-COMP:10132"/>
        <dbReference type="Rhea" id="RHEA-COMP:11367"/>
        <dbReference type="Rhea" id="RHEA-COMP:11368"/>
        <dbReference type="ChEBI" id="CHEBI:29950"/>
        <dbReference type="ChEBI" id="CHEBI:82612"/>
        <dbReference type="ChEBI" id="CHEBI:85445"/>
        <dbReference type="ChEBI" id="CHEBI:85448"/>
        <dbReference type="EC" id="2.1.1.63"/>
    </reaction>
</comment>
<dbReference type="GO" id="GO:0008168">
    <property type="term" value="F:methyltransferase activity"/>
    <property type="evidence" value="ECO:0007669"/>
    <property type="project" value="UniProtKB-KW"/>
</dbReference>
<sequence>MAPSGTLTFVTALGRLRLDWTEAGVRGLRFTDALDPHETAAAPAWVLGAVRRLMAHLAGTPQALGGIPVDLAGLTPFRRRVAEVLRATRPGQVLSYGDVALLAGRPGAARAVGQAVKANPTLLLVPCHRVVGARGPGGWSAFGSPGVKARLLALERPHTGADDAPPAR</sequence>
<keyword evidence="3" id="KW-0808">Transferase</keyword>
<dbReference type="Proteomes" id="UP001165089">
    <property type="component" value="Unassembled WGS sequence"/>
</dbReference>
<keyword evidence="9" id="KW-1185">Reference proteome</keyword>
<feature type="domain" description="Methylated-DNA-[protein]-cysteine S-methyltransferase DNA binding" evidence="7">
    <location>
        <begin position="76"/>
        <end position="156"/>
    </location>
</feature>
<evidence type="ECO:0000313" key="8">
    <source>
        <dbReference type="EMBL" id="GLH70608.1"/>
    </source>
</evidence>
<keyword evidence="2 8" id="KW-0489">Methyltransferase</keyword>
<reference evidence="8 9" key="1">
    <citation type="journal article" date="2023" name="Antonie Van Leeuwenhoek">
        <title>Mesoterricola silvestris gen. nov., sp. nov., Mesoterricola sediminis sp. nov., Geothrix oryzae sp. nov., Geothrix edaphica sp. nov., Geothrix rubra sp. nov., and Geothrix limicola sp. nov., six novel members of Acidobacteriota isolated from soils.</title>
        <authorList>
            <person name="Itoh H."/>
            <person name="Sugisawa Y."/>
            <person name="Mise K."/>
            <person name="Xu Z."/>
            <person name="Kuniyasu M."/>
            <person name="Ushijima N."/>
            <person name="Kawano K."/>
            <person name="Kobayashi E."/>
            <person name="Shiratori Y."/>
            <person name="Masuda Y."/>
            <person name="Senoo K."/>
        </authorList>
    </citation>
    <scope>NUCLEOTIDE SEQUENCE [LARGE SCALE GENOMIC DNA]</scope>
    <source>
        <strain evidence="8 9">Red803</strain>
    </source>
</reference>
<dbReference type="SUPFAM" id="SSF46767">
    <property type="entry name" value="Methylated DNA-protein cysteine methyltransferase, C-terminal domain"/>
    <property type="match status" value="1"/>
</dbReference>
<evidence type="ECO:0000313" key="9">
    <source>
        <dbReference type="Proteomes" id="UP001165089"/>
    </source>
</evidence>
<dbReference type="InterPro" id="IPR036388">
    <property type="entry name" value="WH-like_DNA-bd_sf"/>
</dbReference>
<organism evidence="8 9">
    <name type="scientific">Geothrix rubra</name>
    <dbReference type="NCBI Taxonomy" id="2927977"/>
    <lineage>
        <taxon>Bacteria</taxon>
        <taxon>Pseudomonadati</taxon>
        <taxon>Acidobacteriota</taxon>
        <taxon>Holophagae</taxon>
        <taxon>Holophagales</taxon>
        <taxon>Holophagaceae</taxon>
        <taxon>Geothrix</taxon>
    </lineage>
</organism>
<comment type="caution">
    <text evidence="8">The sequence shown here is derived from an EMBL/GenBank/DDBJ whole genome shotgun (WGS) entry which is preliminary data.</text>
</comment>
<dbReference type="InterPro" id="IPR014048">
    <property type="entry name" value="MethylDNA_cys_MeTrfase_DNA-bd"/>
</dbReference>
<evidence type="ECO:0000256" key="5">
    <source>
        <dbReference type="ARBA" id="ARBA00023204"/>
    </source>
</evidence>
<evidence type="ECO:0000256" key="4">
    <source>
        <dbReference type="ARBA" id="ARBA00022763"/>
    </source>
</evidence>
<dbReference type="Gene3D" id="1.10.10.10">
    <property type="entry name" value="Winged helix-like DNA-binding domain superfamily/Winged helix DNA-binding domain"/>
    <property type="match status" value="1"/>
</dbReference>
<dbReference type="PROSITE" id="PS00374">
    <property type="entry name" value="MGMT"/>
    <property type="match status" value="1"/>
</dbReference>
<dbReference type="EMBL" id="BSDD01000004">
    <property type="protein sequence ID" value="GLH70608.1"/>
    <property type="molecule type" value="Genomic_DNA"/>
</dbReference>